<comment type="caution">
    <text evidence="1">The sequence shown here is derived from an EMBL/GenBank/DDBJ whole genome shotgun (WGS) entry which is preliminary data.</text>
</comment>
<dbReference type="EMBL" id="JBFTWV010000224">
    <property type="protein sequence ID" value="KAL2783607.1"/>
    <property type="molecule type" value="Genomic_DNA"/>
</dbReference>
<reference evidence="1 2" key="1">
    <citation type="submission" date="2024-07" db="EMBL/GenBank/DDBJ databases">
        <title>Section-level genome sequencing and comparative genomics of Aspergillus sections Usti and Cavernicolus.</title>
        <authorList>
            <consortium name="Lawrence Berkeley National Laboratory"/>
            <person name="Nybo J.L."/>
            <person name="Vesth T.C."/>
            <person name="Theobald S."/>
            <person name="Frisvad J.C."/>
            <person name="Larsen T.O."/>
            <person name="Kjaerboelling I."/>
            <person name="Rothschild-Mancinelli K."/>
            <person name="Lyhne E.K."/>
            <person name="Kogle M.E."/>
            <person name="Barry K."/>
            <person name="Clum A."/>
            <person name="Na H."/>
            <person name="Ledsgaard L."/>
            <person name="Lin J."/>
            <person name="Lipzen A."/>
            <person name="Kuo A."/>
            <person name="Riley R."/>
            <person name="Mondo S."/>
            <person name="Labutti K."/>
            <person name="Haridas S."/>
            <person name="Pangalinan J."/>
            <person name="Salamov A.A."/>
            <person name="Simmons B.A."/>
            <person name="Magnuson J.K."/>
            <person name="Chen J."/>
            <person name="Drula E."/>
            <person name="Henrissat B."/>
            <person name="Wiebenga A."/>
            <person name="Lubbers R.J."/>
            <person name="Gomes A.C."/>
            <person name="Makela M.R."/>
            <person name="Stajich J."/>
            <person name="Grigoriev I.V."/>
            <person name="Mortensen U.H."/>
            <person name="De Vries R.P."/>
            <person name="Baker S.E."/>
            <person name="Andersen M.R."/>
        </authorList>
    </citation>
    <scope>NUCLEOTIDE SEQUENCE [LARGE SCALE GENOMIC DNA]</scope>
    <source>
        <strain evidence="1 2">CBS 209.92</strain>
    </source>
</reference>
<dbReference type="Proteomes" id="UP001610563">
    <property type="component" value="Unassembled WGS sequence"/>
</dbReference>
<evidence type="ECO:0000313" key="1">
    <source>
        <dbReference type="EMBL" id="KAL2783607.1"/>
    </source>
</evidence>
<proteinExistence type="predicted"/>
<name>A0ABR4FK39_9EURO</name>
<gene>
    <name evidence="1" type="ORF">BJX66DRAFT_119975</name>
</gene>
<keyword evidence="2" id="KW-1185">Reference proteome</keyword>
<sequence length="127" mass="14677">MSMNQLDDLIQSVQADPQHIKLLQILVPQLERLVNIGSPDFRVFLTGLKEEGLILEDEARELKPYSQANWMLLLITWLNESRPKCWTRPHSIFNTFVQANGSTPGRSSRPCRYLTGRHLFDTTKAFH</sequence>
<organism evidence="1 2">
    <name type="scientific">Aspergillus keveii</name>
    <dbReference type="NCBI Taxonomy" id="714993"/>
    <lineage>
        <taxon>Eukaryota</taxon>
        <taxon>Fungi</taxon>
        <taxon>Dikarya</taxon>
        <taxon>Ascomycota</taxon>
        <taxon>Pezizomycotina</taxon>
        <taxon>Eurotiomycetes</taxon>
        <taxon>Eurotiomycetidae</taxon>
        <taxon>Eurotiales</taxon>
        <taxon>Aspergillaceae</taxon>
        <taxon>Aspergillus</taxon>
        <taxon>Aspergillus subgen. Nidulantes</taxon>
    </lineage>
</organism>
<evidence type="ECO:0000313" key="2">
    <source>
        <dbReference type="Proteomes" id="UP001610563"/>
    </source>
</evidence>
<protein>
    <submittedName>
        <fullName evidence="1">Uncharacterized protein</fullName>
    </submittedName>
</protein>
<accession>A0ABR4FK39</accession>